<dbReference type="Proteomes" id="UP000823886">
    <property type="component" value="Unassembled WGS sequence"/>
</dbReference>
<dbReference type="AlphaFoldDB" id="A0A9D2TBC8"/>
<feature type="domain" description="Gfo/Idh/MocA-like oxidoreductase N-terminal" evidence="1">
    <location>
        <begin position="3"/>
        <end position="123"/>
    </location>
</feature>
<dbReference type="SUPFAM" id="SSF51735">
    <property type="entry name" value="NAD(P)-binding Rossmann-fold domains"/>
    <property type="match status" value="1"/>
</dbReference>
<organism evidence="3 4">
    <name type="scientific">Candidatus Blautia merdavium</name>
    <dbReference type="NCBI Taxonomy" id="2838494"/>
    <lineage>
        <taxon>Bacteria</taxon>
        <taxon>Bacillati</taxon>
        <taxon>Bacillota</taxon>
        <taxon>Clostridia</taxon>
        <taxon>Lachnospirales</taxon>
        <taxon>Lachnospiraceae</taxon>
        <taxon>Blautia</taxon>
    </lineage>
</organism>
<dbReference type="InterPro" id="IPR000683">
    <property type="entry name" value="Gfo/Idh/MocA-like_OxRdtase_N"/>
</dbReference>
<reference evidence="3" key="2">
    <citation type="submission" date="2021-04" db="EMBL/GenBank/DDBJ databases">
        <authorList>
            <person name="Gilroy R."/>
        </authorList>
    </citation>
    <scope>NUCLEOTIDE SEQUENCE</scope>
    <source>
        <strain evidence="3">ChiBcec2-3848</strain>
    </source>
</reference>
<dbReference type="SUPFAM" id="SSF55347">
    <property type="entry name" value="Glyceraldehyde-3-phosphate dehydrogenase-like, C-terminal domain"/>
    <property type="match status" value="1"/>
</dbReference>
<dbReference type="PANTHER" id="PTHR43249">
    <property type="entry name" value="UDP-N-ACETYL-2-AMINO-2-DEOXY-D-GLUCURONATE OXIDASE"/>
    <property type="match status" value="1"/>
</dbReference>
<evidence type="ECO:0000313" key="4">
    <source>
        <dbReference type="Proteomes" id="UP000823886"/>
    </source>
</evidence>
<name>A0A9D2TBC8_9FIRM</name>
<dbReference type="Gene3D" id="3.40.50.720">
    <property type="entry name" value="NAD(P)-binding Rossmann-like Domain"/>
    <property type="match status" value="1"/>
</dbReference>
<gene>
    <name evidence="3" type="ORF">H9753_04390</name>
</gene>
<dbReference type="InterPro" id="IPR055170">
    <property type="entry name" value="GFO_IDH_MocA-like_dom"/>
</dbReference>
<dbReference type="Gene3D" id="3.30.360.10">
    <property type="entry name" value="Dihydrodipicolinate Reductase, domain 2"/>
    <property type="match status" value="1"/>
</dbReference>
<dbReference type="Pfam" id="PF01408">
    <property type="entry name" value="GFO_IDH_MocA"/>
    <property type="match status" value="1"/>
</dbReference>
<reference evidence="3" key="1">
    <citation type="journal article" date="2021" name="PeerJ">
        <title>Extensive microbial diversity within the chicken gut microbiome revealed by metagenomics and culture.</title>
        <authorList>
            <person name="Gilroy R."/>
            <person name="Ravi A."/>
            <person name="Getino M."/>
            <person name="Pursley I."/>
            <person name="Horton D.L."/>
            <person name="Alikhan N.F."/>
            <person name="Baker D."/>
            <person name="Gharbi K."/>
            <person name="Hall N."/>
            <person name="Watson M."/>
            <person name="Adriaenssens E.M."/>
            <person name="Foster-Nyarko E."/>
            <person name="Jarju S."/>
            <person name="Secka A."/>
            <person name="Antonio M."/>
            <person name="Oren A."/>
            <person name="Chaudhuri R.R."/>
            <person name="La Ragione R."/>
            <person name="Hildebrand F."/>
            <person name="Pallen M.J."/>
        </authorList>
    </citation>
    <scope>NUCLEOTIDE SEQUENCE</scope>
    <source>
        <strain evidence="3">ChiBcec2-3848</strain>
    </source>
</reference>
<dbReference type="EMBL" id="DWVZ01000053">
    <property type="protein sequence ID" value="HJC62846.1"/>
    <property type="molecule type" value="Genomic_DNA"/>
</dbReference>
<evidence type="ECO:0000259" key="1">
    <source>
        <dbReference type="Pfam" id="PF01408"/>
    </source>
</evidence>
<protein>
    <submittedName>
        <fullName evidence="3">Gfo/Idh/MocA family oxidoreductase</fullName>
    </submittedName>
</protein>
<accession>A0A9D2TBC8</accession>
<dbReference type="PANTHER" id="PTHR43249:SF1">
    <property type="entry name" value="D-GLUCOSIDE 3-DEHYDROGENASE"/>
    <property type="match status" value="1"/>
</dbReference>
<dbReference type="GO" id="GO:0000166">
    <property type="term" value="F:nucleotide binding"/>
    <property type="evidence" value="ECO:0007669"/>
    <property type="project" value="InterPro"/>
</dbReference>
<proteinExistence type="predicted"/>
<sequence>MSVRIAVLGAGNMGRGHGKRLEAVGARIVAVCDRSAAARQKFKEEMKETDIKEYWDFDEMLEKEAFEGLFICLPPFAQDGQFEKAAKRGKHIFIEKPIALDTETGKRMVKTAQENGIITRVGFHMRQGEAVKKLKQLIESGKTGRPVLFYGHYACNSLHTPWWIQVDLCGGQIFEQAIHLYDMCRYLIGEPKSVTGIMNNLCHGNTARYTVEDVSASVSLFGNGAAASITANNCEIPGIWKGSFKAVYEHVTVEFEDHNHAVFTYTDREQPETEEVSSEADAYEDEVREFLMCIENRKDTSCNITEGYKSLCFVEAVVESANMDGIKTAVKK</sequence>
<comment type="caution">
    <text evidence="3">The sequence shown here is derived from an EMBL/GenBank/DDBJ whole genome shotgun (WGS) entry which is preliminary data.</text>
</comment>
<dbReference type="InterPro" id="IPR052515">
    <property type="entry name" value="Gfo/Idh/MocA_Oxidoreductase"/>
</dbReference>
<evidence type="ECO:0000313" key="3">
    <source>
        <dbReference type="EMBL" id="HJC62846.1"/>
    </source>
</evidence>
<evidence type="ECO:0000259" key="2">
    <source>
        <dbReference type="Pfam" id="PF22725"/>
    </source>
</evidence>
<dbReference type="Pfam" id="PF22725">
    <property type="entry name" value="GFO_IDH_MocA_C3"/>
    <property type="match status" value="1"/>
</dbReference>
<dbReference type="InterPro" id="IPR036291">
    <property type="entry name" value="NAD(P)-bd_dom_sf"/>
</dbReference>
<feature type="domain" description="GFO/IDH/MocA-like oxidoreductase" evidence="2">
    <location>
        <begin position="132"/>
        <end position="232"/>
    </location>
</feature>